<evidence type="ECO:0000313" key="3">
    <source>
        <dbReference type="Proteomes" id="UP000016960"/>
    </source>
</evidence>
<dbReference type="eggNOG" id="ENOG502Z8EU">
    <property type="taxonomic scope" value="Bacteria"/>
</dbReference>
<reference evidence="2 3" key="1">
    <citation type="submission" date="2013-05" db="EMBL/GenBank/DDBJ databases">
        <title>Draft genome sequence of Rubidibacter lacunae KORDI 51-2.</title>
        <authorList>
            <person name="Choi D.H."/>
            <person name="Noh J.H."/>
            <person name="Kwon K.-K."/>
            <person name="Lee J.-H."/>
            <person name="Ryu J.-Y."/>
        </authorList>
    </citation>
    <scope>NUCLEOTIDE SEQUENCE [LARGE SCALE GENOMIC DNA]</scope>
    <source>
        <strain evidence="2 3">KORDI 51-2</strain>
    </source>
</reference>
<dbReference type="OrthoDB" id="452601at2"/>
<proteinExistence type="predicted"/>
<feature type="transmembrane region" description="Helical" evidence="1">
    <location>
        <begin position="135"/>
        <end position="155"/>
    </location>
</feature>
<dbReference type="RefSeq" id="WP_022607452.1">
    <property type="nucleotide sequence ID" value="NZ_ASSJ01000055.1"/>
</dbReference>
<keyword evidence="1" id="KW-0472">Membrane</keyword>
<comment type="caution">
    <text evidence="2">The sequence shown here is derived from an EMBL/GenBank/DDBJ whole genome shotgun (WGS) entry which is preliminary data.</text>
</comment>
<dbReference type="EMBL" id="ASSJ01000055">
    <property type="protein sequence ID" value="ERN41035.1"/>
    <property type="molecule type" value="Genomic_DNA"/>
</dbReference>
<keyword evidence="1" id="KW-0812">Transmembrane</keyword>
<protein>
    <submittedName>
        <fullName evidence="2">Uncharacterized protein</fullName>
    </submittedName>
</protein>
<dbReference type="InParanoid" id="U5DMW3"/>
<gene>
    <name evidence="2" type="ORF">KR51_00022920</name>
</gene>
<keyword evidence="1" id="KW-1133">Transmembrane helix</keyword>
<dbReference type="STRING" id="582515.KR51_00022920"/>
<organism evidence="2 3">
    <name type="scientific">Rubidibacter lacunae KORDI 51-2</name>
    <dbReference type="NCBI Taxonomy" id="582515"/>
    <lineage>
        <taxon>Bacteria</taxon>
        <taxon>Bacillati</taxon>
        <taxon>Cyanobacteriota</taxon>
        <taxon>Cyanophyceae</taxon>
        <taxon>Oscillatoriophycideae</taxon>
        <taxon>Chroococcales</taxon>
        <taxon>Aphanothecaceae</taxon>
        <taxon>Rubidibacter</taxon>
    </lineage>
</organism>
<name>U5DMW3_9CHRO</name>
<dbReference type="AlphaFoldDB" id="U5DMW3"/>
<accession>U5DMW3</accession>
<dbReference type="Proteomes" id="UP000016960">
    <property type="component" value="Unassembled WGS sequence"/>
</dbReference>
<feature type="transmembrane region" description="Helical" evidence="1">
    <location>
        <begin position="107"/>
        <end position="129"/>
    </location>
</feature>
<keyword evidence="3" id="KW-1185">Reference proteome</keyword>
<evidence type="ECO:0000256" key="1">
    <source>
        <dbReference type="SAM" id="Phobius"/>
    </source>
</evidence>
<evidence type="ECO:0000313" key="2">
    <source>
        <dbReference type="EMBL" id="ERN41035.1"/>
    </source>
</evidence>
<dbReference type="PATRIC" id="fig|582515.4.peg.2579"/>
<sequence>MKTLVEYFQEERQGLKKKLKEALTIEKVVEIVRYEISKLADISGDYINGLTPLQGRVAIGQLTVLSVSLEQLVVFRESRASESTTKRNEASPSPFGNEESKASIERALASTWGSTLGSTAATVGTAFIIGTVSNFAIPLLLASAALGGVTVGSIVEIAKDRQKTRLLDKNNDLKMETPALDLMDVEHLLTELEKQLKGIDRDISKYSEPKPPPEPTIENHRDILEFLQNLMGDAHFEKSSLPGYTRKRIDQLPTILRKYQIRAEFFELNQGEKHPTQEQEEMFEFEPSLDPNIKDYVTLVPALVKEENMLSQGRVIKPVSKTVDNNES</sequence>